<evidence type="ECO:0000256" key="9">
    <source>
        <dbReference type="PROSITE-ProRule" id="PRU00027"/>
    </source>
</evidence>
<dbReference type="GO" id="GO:0009791">
    <property type="term" value="P:post-embryonic development"/>
    <property type="evidence" value="ECO:0007669"/>
    <property type="project" value="UniProtKB-ARBA"/>
</dbReference>
<organism evidence="12 13">
    <name type="scientific">Lithospermum erythrorhizon</name>
    <name type="common">Purple gromwell</name>
    <name type="synonym">Lithospermum officinale var. erythrorhizon</name>
    <dbReference type="NCBI Taxonomy" id="34254"/>
    <lineage>
        <taxon>Eukaryota</taxon>
        <taxon>Viridiplantae</taxon>
        <taxon>Streptophyta</taxon>
        <taxon>Embryophyta</taxon>
        <taxon>Tracheophyta</taxon>
        <taxon>Spermatophyta</taxon>
        <taxon>Magnoliopsida</taxon>
        <taxon>eudicotyledons</taxon>
        <taxon>Gunneridae</taxon>
        <taxon>Pentapetalae</taxon>
        <taxon>asterids</taxon>
        <taxon>lamiids</taxon>
        <taxon>Boraginales</taxon>
        <taxon>Boraginaceae</taxon>
        <taxon>Boraginoideae</taxon>
        <taxon>Lithospermeae</taxon>
        <taxon>Lithospermum</taxon>
    </lineage>
</organism>
<comment type="caution">
    <text evidence="12">The sequence shown here is derived from an EMBL/GenBank/DDBJ whole genome shotgun (WGS) entry which is preliminary data.</text>
</comment>
<evidence type="ECO:0000256" key="1">
    <source>
        <dbReference type="ARBA" id="ARBA00004123"/>
    </source>
</evidence>
<dbReference type="PANTHER" id="PTHR46481">
    <property type="entry name" value="ZINC FINGER BED DOMAIN-CONTAINING PROTEIN 4"/>
    <property type="match status" value="1"/>
</dbReference>
<reference evidence="12 13" key="1">
    <citation type="submission" date="2024-01" db="EMBL/GenBank/DDBJ databases">
        <title>The complete chloroplast genome sequence of Lithospermum erythrorhizon: insights into the phylogenetic relationship among Boraginaceae species and the maternal lineages of purple gromwells.</title>
        <authorList>
            <person name="Okada T."/>
            <person name="Watanabe K."/>
        </authorList>
    </citation>
    <scope>NUCLEOTIDE SEQUENCE [LARGE SCALE GENOMIC DNA]</scope>
</reference>
<dbReference type="GO" id="GO:0003677">
    <property type="term" value="F:DNA binding"/>
    <property type="evidence" value="ECO:0007669"/>
    <property type="project" value="UniProtKB-KW"/>
</dbReference>
<feature type="region of interest" description="Disordered" evidence="10">
    <location>
        <begin position="1"/>
        <end position="21"/>
    </location>
</feature>
<dbReference type="Pfam" id="PF02892">
    <property type="entry name" value="zf-BED"/>
    <property type="match status" value="1"/>
</dbReference>
<dbReference type="SUPFAM" id="SSF53098">
    <property type="entry name" value="Ribonuclease H-like"/>
    <property type="match status" value="1"/>
</dbReference>
<feature type="compositionally biased region" description="Acidic residues" evidence="10">
    <location>
        <begin position="1"/>
        <end position="13"/>
    </location>
</feature>
<sequence>MGEGFESDSDEMELNSGSVPVSVSDGLVDCSPGGIEGDAEDPKRGGSIAWNHFKEATLPNGKKKNKCLHCNKLLSVQPGKTTSHLIRHLRLACPYRAKLFPKKPEDTSKSTVQTQLHGAVLSEGESSIHTFTFSFEKVKTLAAHMILAHEYPFNIVEHKVFNEFLRAYTPYYKKISRYIVRKECFAVYDKEKERLINILSKVNRVSLTTDCWWSGVQRIGYMVITCHYVDRNWNLHKRVLSFVNVPPPHNGAALAKEVHRVSNIFGISDKIASVTVDNASANDVCIAILKKDHNLLSNLVLDGKLFHVRCCAHIINLLVRDGLKEIENIIDVVREGVKYLFGSKNRLTSFNEHRINLKLPPNKLVLDNNTRWNSTFVMLNTAYTYRQCFTKYGEDDDAFERYCPSETEWAEVFEVCEFLEVFRDVTNLISGSNYPTVNLFLMELCRIKALINAQLHLDSKKHMHNMAIRMALKYDKYWDECDLLLSFGSILDPRYKKGMIRFAYMSMYPSDYNDKMEMVWKRFHDLFEQYATIYGDTKEKGAESYSDYLKQPPSTTVGNK</sequence>
<keyword evidence="8" id="KW-0539">Nucleus</keyword>
<dbReference type="GO" id="GO:0005634">
    <property type="term" value="C:nucleus"/>
    <property type="evidence" value="ECO:0007669"/>
    <property type="project" value="UniProtKB-SubCell"/>
</dbReference>
<evidence type="ECO:0000256" key="10">
    <source>
        <dbReference type="SAM" id="MobiDB-lite"/>
    </source>
</evidence>
<evidence type="ECO:0000313" key="12">
    <source>
        <dbReference type="EMBL" id="GAA0180937.1"/>
    </source>
</evidence>
<keyword evidence="4" id="KW-0862">Zinc</keyword>
<dbReference type="InterPro" id="IPR012337">
    <property type="entry name" value="RNaseH-like_sf"/>
</dbReference>
<evidence type="ECO:0000256" key="3">
    <source>
        <dbReference type="ARBA" id="ARBA00022771"/>
    </source>
</evidence>
<dbReference type="GO" id="GO:0008270">
    <property type="term" value="F:zinc ion binding"/>
    <property type="evidence" value="ECO:0007669"/>
    <property type="project" value="UniProtKB-KW"/>
</dbReference>
<evidence type="ECO:0000256" key="5">
    <source>
        <dbReference type="ARBA" id="ARBA00023015"/>
    </source>
</evidence>
<dbReference type="AlphaFoldDB" id="A0AAV3RRZ7"/>
<name>A0AAV3RRZ7_LITER</name>
<gene>
    <name evidence="12" type="ORF">LIER_30174</name>
</gene>
<keyword evidence="5" id="KW-0805">Transcription regulation</keyword>
<evidence type="ECO:0000256" key="7">
    <source>
        <dbReference type="ARBA" id="ARBA00023163"/>
    </source>
</evidence>
<dbReference type="PROSITE" id="PS50808">
    <property type="entry name" value="ZF_BED"/>
    <property type="match status" value="1"/>
</dbReference>
<accession>A0AAV3RRZ7</accession>
<dbReference type="InterPro" id="IPR003656">
    <property type="entry name" value="Znf_BED"/>
</dbReference>
<dbReference type="InterPro" id="IPR052035">
    <property type="entry name" value="ZnF_BED_domain_contain"/>
</dbReference>
<keyword evidence="6" id="KW-0238">DNA-binding</keyword>
<dbReference type="Proteomes" id="UP001454036">
    <property type="component" value="Unassembled WGS sequence"/>
</dbReference>
<evidence type="ECO:0000256" key="2">
    <source>
        <dbReference type="ARBA" id="ARBA00022723"/>
    </source>
</evidence>
<evidence type="ECO:0000259" key="11">
    <source>
        <dbReference type="PROSITE" id="PS50808"/>
    </source>
</evidence>
<feature type="domain" description="BED-type" evidence="11">
    <location>
        <begin position="44"/>
        <end position="107"/>
    </location>
</feature>
<dbReference type="InterPro" id="IPR036236">
    <property type="entry name" value="Znf_C2H2_sf"/>
</dbReference>
<evidence type="ECO:0000256" key="4">
    <source>
        <dbReference type="ARBA" id="ARBA00022833"/>
    </source>
</evidence>
<comment type="subcellular location">
    <subcellularLocation>
        <location evidence="1">Nucleus</location>
    </subcellularLocation>
</comment>
<evidence type="ECO:0000313" key="13">
    <source>
        <dbReference type="Proteomes" id="UP001454036"/>
    </source>
</evidence>
<dbReference type="SUPFAM" id="SSF57667">
    <property type="entry name" value="beta-beta-alpha zinc fingers"/>
    <property type="match status" value="1"/>
</dbReference>
<dbReference type="Pfam" id="PF14372">
    <property type="entry name" value="hAT-like_RNase-H"/>
    <property type="match status" value="1"/>
</dbReference>
<dbReference type="InterPro" id="IPR025525">
    <property type="entry name" value="hAT-like_transposase_RNase-H"/>
</dbReference>
<keyword evidence="7" id="KW-0804">Transcription</keyword>
<dbReference type="EMBL" id="BAABME010010679">
    <property type="protein sequence ID" value="GAA0180937.1"/>
    <property type="molecule type" value="Genomic_DNA"/>
</dbReference>
<protein>
    <recommendedName>
        <fullName evidence="11">BED-type domain-containing protein</fullName>
    </recommendedName>
</protein>
<dbReference type="SMART" id="SM00614">
    <property type="entry name" value="ZnF_BED"/>
    <property type="match status" value="1"/>
</dbReference>
<evidence type="ECO:0000256" key="8">
    <source>
        <dbReference type="ARBA" id="ARBA00023242"/>
    </source>
</evidence>
<keyword evidence="2" id="KW-0479">Metal-binding</keyword>
<dbReference type="PANTHER" id="PTHR46481:SF10">
    <property type="entry name" value="ZINC FINGER BED DOMAIN-CONTAINING PROTEIN 39"/>
    <property type="match status" value="1"/>
</dbReference>
<keyword evidence="13" id="KW-1185">Reference proteome</keyword>
<proteinExistence type="predicted"/>
<keyword evidence="3 9" id="KW-0863">Zinc-finger</keyword>
<evidence type="ECO:0000256" key="6">
    <source>
        <dbReference type="ARBA" id="ARBA00023125"/>
    </source>
</evidence>